<name>A0A1I3MQC4_9BURK</name>
<evidence type="ECO:0000313" key="11">
    <source>
        <dbReference type="EMBL" id="SFI99183.1"/>
    </source>
</evidence>
<keyword evidence="9" id="KW-0732">Signal</keyword>
<dbReference type="InterPro" id="IPR052347">
    <property type="entry name" value="Isochorismatase_Nicotinamidase"/>
</dbReference>
<keyword evidence="12" id="KW-1185">Reference proteome</keyword>
<dbReference type="InterPro" id="IPR000868">
    <property type="entry name" value="Isochorismatase-like_dom"/>
</dbReference>
<organism evidence="11 12">
    <name type="scientific">Paraburkholderia megapolitana</name>
    <dbReference type="NCBI Taxonomy" id="420953"/>
    <lineage>
        <taxon>Bacteria</taxon>
        <taxon>Pseudomonadati</taxon>
        <taxon>Pseudomonadota</taxon>
        <taxon>Betaproteobacteria</taxon>
        <taxon>Burkholderiales</taxon>
        <taxon>Burkholderiaceae</taxon>
        <taxon>Paraburkholderia</taxon>
    </lineage>
</organism>
<evidence type="ECO:0000313" key="12">
    <source>
        <dbReference type="Proteomes" id="UP000199548"/>
    </source>
</evidence>
<dbReference type="EMBL" id="FOQU01000005">
    <property type="protein sequence ID" value="SFI99183.1"/>
    <property type="molecule type" value="Genomic_DNA"/>
</dbReference>
<reference evidence="11 12" key="1">
    <citation type="submission" date="2016-10" db="EMBL/GenBank/DDBJ databases">
        <authorList>
            <person name="de Groot N.N."/>
        </authorList>
    </citation>
    <scope>NUCLEOTIDE SEQUENCE [LARGE SCALE GENOMIC DNA]</scope>
    <source>
        <strain evidence="11 12">LMG 23650</strain>
    </source>
</reference>
<keyword evidence="3" id="KW-0479">Metal-binding</keyword>
<evidence type="ECO:0000256" key="9">
    <source>
        <dbReference type="SAM" id="SignalP"/>
    </source>
</evidence>
<dbReference type="Proteomes" id="UP000199548">
    <property type="component" value="Unassembled WGS sequence"/>
</dbReference>
<sequence>MNRRFFLKTASLCGMTAAAGLAARVAFGQSAPASIEPGADSVLLVVDTQNCFTSGGTLAVKDGEQIVPVINRIGKAFANVVLTQDWHPRGHVSFASSHPGKKPFDTVHLSYGTQVLWPDHCIQGTEDAGLRQDLDVPQAQLIIRKGYHKNVDSYSAFMEADRHTSTGLGVYLKAHGIRRVFVTGLATDFCVANSALDARAEGFDVYVIEDATRAVDLNGSLAEAWDAMRRAGVKRIQSSDLRLVSGPVKS</sequence>
<evidence type="ECO:0000256" key="1">
    <source>
        <dbReference type="ARBA" id="ARBA00006336"/>
    </source>
</evidence>
<dbReference type="SUPFAM" id="SSF52499">
    <property type="entry name" value="Isochorismatase-like hydrolases"/>
    <property type="match status" value="1"/>
</dbReference>
<gene>
    <name evidence="11" type="ORF">SAMN05192543_10564</name>
</gene>
<evidence type="ECO:0000256" key="8">
    <source>
        <dbReference type="ARBA" id="ARBA00072277"/>
    </source>
</evidence>
<evidence type="ECO:0000256" key="4">
    <source>
        <dbReference type="ARBA" id="ARBA00022801"/>
    </source>
</evidence>
<protein>
    <recommendedName>
        <fullName evidence="8">Nicotinamidase</fullName>
        <ecNumber evidence="6">3.5.1.19</ecNumber>
    </recommendedName>
    <alternativeName>
        <fullName evidence="7">Nicotinamide deamidase</fullName>
    </alternativeName>
</protein>
<evidence type="ECO:0000256" key="5">
    <source>
        <dbReference type="ARBA" id="ARBA00037900"/>
    </source>
</evidence>
<keyword evidence="2" id="KW-0662">Pyridine nucleotide biosynthesis</keyword>
<evidence type="ECO:0000259" key="10">
    <source>
        <dbReference type="Pfam" id="PF00857"/>
    </source>
</evidence>
<dbReference type="Gene3D" id="3.40.50.850">
    <property type="entry name" value="Isochorismatase-like"/>
    <property type="match status" value="1"/>
</dbReference>
<evidence type="ECO:0000256" key="7">
    <source>
        <dbReference type="ARBA" id="ARBA00043224"/>
    </source>
</evidence>
<feature type="chain" id="PRO_5011630056" description="Nicotinamidase" evidence="9">
    <location>
        <begin position="23"/>
        <end position="250"/>
    </location>
</feature>
<evidence type="ECO:0000256" key="3">
    <source>
        <dbReference type="ARBA" id="ARBA00022723"/>
    </source>
</evidence>
<feature type="signal peptide" evidence="9">
    <location>
        <begin position="1"/>
        <end position="22"/>
    </location>
</feature>
<evidence type="ECO:0000256" key="6">
    <source>
        <dbReference type="ARBA" id="ARBA00039017"/>
    </source>
</evidence>
<dbReference type="NCBIfam" id="NF008623">
    <property type="entry name" value="PRK11609.1"/>
    <property type="match status" value="1"/>
</dbReference>
<dbReference type="GO" id="GO:0008936">
    <property type="term" value="F:nicotinamidase activity"/>
    <property type="evidence" value="ECO:0007669"/>
    <property type="project" value="UniProtKB-EC"/>
</dbReference>
<dbReference type="RefSeq" id="WP_091013103.1">
    <property type="nucleotide sequence ID" value="NZ_CP041745.1"/>
</dbReference>
<comment type="similarity">
    <text evidence="1">Belongs to the isochorismatase family.</text>
</comment>
<dbReference type="EC" id="3.5.1.19" evidence="6"/>
<dbReference type="InterPro" id="IPR036380">
    <property type="entry name" value="Isochorismatase-like_sf"/>
</dbReference>
<dbReference type="CDD" id="cd01011">
    <property type="entry name" value="nicotinamidase"/>
    <property type="match status" value="1"/>
</dbReference>
<evidence type="ECO:0000256" key="2">
    <source>
        <dbReference type="ARBA" id="ARBA00022642"/>
    </source>
</evidence>
<dbReference type="AlphaFoldDB" id="A0A1I3MQC4"/>
<proteinExistence type="inferred from homology"/>
<dbReference type="OrthoDB" id="9791276at2"/>
<comment type="pathway">
    <text evidence="5">Cofactor biosynthesis; nicotinate biosynthesis; nicotinate from nicotinamide: step 1/1.</text>
</comment>
<dbReference type="PANTHER" id="PTHR11080">
    <property type="entry name" value="PYRAZINAMIDASE/NICOTINAMIDASE"/>
    <property type="match status" value="1"/>
</dbReference>
<feature type="domain" description="Isochorismatase-like" evidence="10">
    <location>
        <begin position="41"/>
        <end position="234"/>
    </location>
</feature>
<dbReference type="FunFam" id="3.40.50.850:FF:000006">
    <property type="entry name" value="Bifunctional pyrazinamidase/nicotinamidase"/>
    <property type="match status" value="1"/>
</dbReference>
<dbReference type="GO" id="GO:0046872">
    <property type="term" value="F:metal ion binding"/>
    <property type="evidence" value="ECO:0007669"/>
    <property type="project" value="UniProtKB-KW"/>
</dbReference>
<dbReference type="STRING" id="420953.SAMN05192543_10564"/>
<dbReference type="Pfam" id="PF00857">
    <property type="entry name" value="Isochorismatase"/>
    <property type="match status" value="1"/>
</dbReference>
<keyword evidence="4" id="KW-0378">Hydrolase</keyword>
<accession>A0A1I3MQC4</accession>
<dbReference type="GO" id="GO:0019363">
    <property type="term" value="P:pyridine nucleotide biosynthetic process"/>
    <property type="evidence" value="ECO:0007669"/>
    <property type="project" value="UniProtKB-KW"/>
</dbReference>
<dbReference type="PANTHER" id="PTHR11080:SF2">
    <property type="entry name" value="LD05707P"/>
    <property type="match status" value="1"/>
</dbReference>